<dbReference type="InterPro" id="IPR004146">
    <property type="entry name" value="DC1"/>
</dbReference>
<dbReference type="SUPFAM" id="SSF57889">
    <property type="entry name" value="Cysteine-rich domain"/>
    <property type="match status" value="2"/>
</dbReference>
<protein>
    <recommendedName>
        <fullName evidence="2">DC1 domain-containing protein</fullName>
    </recommendedName>
</protein>
<organism evidence="3 4">
    <name type="scientific">Helianthus annuus</name>
    <name type="common">Common sunflower</name>
    <dbReference type="NCBI Taxonomy" id="4232"/>
    <lineage>
        <taxon>Eukaryota</taxon>
        <taxon>Viridiplantae</taxon>
        <taxon>Streptophyta</taxon>
        <taxon>Embryophyta</taxon>
        <taxon>Tracheophyta</taxon>
        <taxon>Spermatophyta</taxon>
        <taxon>Magnoliopsida</taxon>
        <taxon>eudicotyledons</taxon>
        <taxon>Gunneridae</taxon>
        <taxon>Pentapetalae</taxon>
        <taxon>asterids</taxon>
        <taxon>campanulids</taxon>
        <taxon>Asterales</taxon>
        <taxon>Asteraceae</taxon>
        <taxon>Asteroideae</taxon>
        <taxon>Heliantheae alliance</taxon>
        <taxon>Heliantheae</taxon>
        <taxon>Helianthus</taxon>
    </lineage>
</organism>
<dbReference type="InterPro" id="IPR053192">
    <property type="entry name" value="Vacuole_Formation_Reg"/>
</dbReference>
<sequence>MMKVFEHDHPLKLVDLRVKDEDVEESDDEEEKDYLVTHNEFVCTCKRCGQEINEYYRYYYKCVDDSCDYPLHKSCAELPTKLKHTSHPNLLTLCVCSIPRECSYCVRGLKAYEVCYICSEQRAKYFPRCRVCDGRFLDYLWIYKCEKCIYYSHLDCATSKREPFMSIMSHGKGQTVKNFEDVDYPNLLQLPFPDQTYNIPKHLFSREIGPTTYEVSLEHLNHEHELILVDIEPIGPTSSKSSSLIMCHNPMKKIELLCNGCLRPIMERPFYKCGANEEEGCNFALHEWCARLPKKVENHPGHPYHPLTLMSNVPGLCFNIFHCKVCFLPCNGYGYGCAKCEYYVDVSCAFMPEKITHKSHPDHLLSIVRVIPLNDRCFMCLAYMTYDPLFNNDIPSRLGFGCSTCDVSCIYDL</sequence>
<keyword evidence="4" id="KW-1185">Reference proteome</keyword>
<accession>A0A9K3N5F3</accession>
<dbReference type="Proteomes" id="UP000215914">
    <property type="component" value="Unassembled WGS sequence"/>
</dbReference>
<dbReference type="EMBL" id="MNCJ02000325">
    <property type="protein sequence ID" value="KAF5787475.1"/>
    <property type="molecule type" value="Genomic_DNA"/>
</dbReference>
<keyword evidence="1" id="KW-0677">Repeat</keyword>
<comment type="caution">
    <text evidence="3">The sequence shown here is derived from an EMBL/GenBank/DDBJ whole genome shotgun (WGS) entry which is preliminary data.</text>
</comment>
<feature type="domain" description="DC1" evidence="2">
    <location>
        <begin position="301"/>
        <end position="349"/>
    </location>
</feature>
<dbReference type="AlphaFoldDB" id="A0A9K3N5F3"/>
<dbReference type="Gramene" id="mRNA:HanXRQr2_Chr10g0453251">
    <property type="protein sequence ID" value="mRNA:HanXRQr2_Chr10g0453251"/>
    <property type="gene ID" value="HanXRQr2_Chr10g0453251"/>
</dbReference>
<evidence type="ECO:0000313" key="3">
    <source>
        <dbReference type="EMBL" id="KAF5787475.1"/>
    </source>
</evidence>
<dbReference type="PANTHER" id="PTHR32410:SF161">
    <property type="entry name" value="DC1, ZINC FINGER, RING_FYVE_PHD-TYPE-RELATED"/>
    <property type="match status" value="1"/>
</dbReference>
<reference evidence="3" key="2">
    <citation type="submission" date="2020-06" db="EMBL/GenBank/DDBJ databases">
        <title>Helianthus annuus Genome sequencing and assembly Release 2.</title>
        <authorList>
            <person name="Gouzy J."/>
            <person name="Langlade N."/>
            <person name="Munos S."/>
        </authorList>
    </citation>
    <scope>NUCLEOTIDE SEQUENCE</scope>
    <source>
        <tissue evidence="3">Leaves</tissue>
    </source>
</reference>
<evidence type="ECO:0000259" key="2">
    <source>
        <dbReference type="Pfam" id="PF03107"/>
    </source>
</evidence>
<dbReference type="PANTHER" id="PTHR32410">
    <property type="entry name" value="CYSTEINE/HISTIDINE-RICH C1 DOMAIN FAMILY PROTEIN"/>
    <property type="match status" value="1"/>
</dbReference>
<name>A0A9K3N5F3_HELAN</name>
<proteinExistence type="predicted"/>
<evidence type="ECO:0000313" key="4">
    <source>
        <dbReference type="Proteomes" id="UP000215914"/>
    </source>
</evidence>
<dbReference type="Pfam" id="PF03107">
    <property type="entry name" value="C1_2"/>
    <property type="match status" value="1"/>
</dbReference>
<gene>
    <name evidence="3" type="ORF">HanXRQr2_Chr10g0453251</name>
</gene>
<dbReference type="InterPro" id="IPR046349">
    <property type="entry name" value="C1-like_sf"/>
</dbReference>
<reference evidence="3" key="1">
    <citation type="journal article" date="2017" name="Nature">
        <title>The sunflower genome provides insights into oil metabolism, flowering and Asterid evolution.</title>
        <authorList>
            <person name="Badouin H."/>
            <person name="Gouzy J."/>
            <person name="Grassa C.J."/>
            <person name="Murat F."/>
            <person name="Staton S.E."/>
            <person name="Cottret L."/>
            <person name="Lelandais-Briere C."/>
            <person name="Owens G.L."/>
            <person name="Carrere S."/>
            <person name="Mayjonade B."/>
            <person name="Legrand L."/>
            <person name="Gill N."/>
            <person name="Kane N.C."/>
            <person name="Bowers J.E."/>
            <person name="Hubner S."/>
            <person name="Bellec A."/>
            <person name="Berard A."/>
            <person name="Berges H."/>
            <person name="Blanchet N."/>
            <person name="Boniface M.C."/>
            <person name="Brunel D."/>
            <person name="Catrice O."/>
            <person name="Chaidir N."/>
            <person name="Claudel C."/>
            <person name="Donnadieu C."/>
            <person name="Faraut T."/>
            <person name="Fievet G."/>
            <person name="Helmstetter N."/>
            <person name="King M."/>
            <person name="Knapp S.J."/>
            <person name="Lai Z."/>
            <person name="Le Paslier M.C."/>
            <person name="Lippi Y."/>
            <person name="Lorenzon L."/>
            <person name="Mandel J.R."/>
            <person name="Marage G."/>
            <person name="Marchand G."/>
            <person name="Marquand E."/>
            <person name="Bret-Mestries E."/>
            <person name="Morien E."/>
            <person name="Nambeesan S."/>
            <person name="Nguyen T."/>
            <person name="Pegot-Espagnet P."/>
            <person name="Pouilly N."/>
            <person name="Raftis F."/>
            <person name="Sallet E."/>
            <person name="Schiex T."/>
            <person name="Thomas J."/>
            <person name="Vandecasteele C."/>
            <person name="Vares D."/>
            <person name="Vear F."/>
            <person name="Vautrin S."/>
            <person name="Crespi M."/>
            <person name="Mangin B."/>
            <person name="Burke J.M."/>
            <person name="Salse J."/>
            <person name="Munos S."/>
            <person name="Vincourt P."/>
            <person name="Rieseberg L.H."/>
            <person name="Langlade N.B."/>
        </authorList>
    </citation>
    <scope>NUCLEOTIDE SEQUENCE</scope>
    <source>
        <tissue evidence="3">Leaves</tissue>
    </source>
</reference>
<evidence type="ECO:0000256" key="1">
    <source>
        <dbReference type="ARBA" id="ARBA00022737"/>
    </source>
</evidence>